<keyword evidence="1" id="KW-0472">Membrane</keyword>
<keyword evidence="1" id="KW-1133">Transmembrane helix</keyword>
<feature type="transmembrane region" description="Helical" evidence="1">
    <location>
        <begin position="12"/>
        <end position="29"/>
    </location>
</feature>
<keyword evidence="1" id="KW-0812">Transmembrane</keyword>
<keyword evidence="3" id="KW-1185">Reference proteome</keyword>
<gene>
    <name evidence="2" type="ORF">LZZ85_06925</name>
</gene>
<feature type="transmembrane region" description="Helical" evidence="1">
    <location>
        <begin position="111"/>
        <end position="132"/>
    </location>
</feature>
<dbReference type="EMBL" id="JAKLTR010000003">
    <property type="protein sequence ID" value="MCG2614006.1"/>
    <property type="molecule type" value="Genomic_DNA"/>
</dbReference>
<evidence type="ECO:0000313" key="2">
    <source>
        <dbReference type="EMBL" id="MCG2614006.1"/>
    </source>
</evidence>
<sequence length="146" mass="16797">MPTTDKQKTSSFLLFPWGLLSIILILALNLSLSDSWFRDNWSWITLVLIIPAAIFENFKVGYSTMKIMFRKVIYSLLSFLLVGMAFGAALAGWQLERFQNITNIDKVKLPWYVLLALVVMLLIQIAQLFSMLKAVKREFMQLDGDQ</sequence>
<organism evidence="2 3">
    <name type="scientific">Terrimonas ginsenosidimutans</name>
    <dbReference type="NCBI Taxonomy" id="2908004"/>
    <lineage>
        <taxon>Bacteria</taxon>
        <taxon>Pseudomonadati</taxon>
        <taxon>Bacteroidota</taxon>
        <taxon>Chitinophagia</taxon>
        <taxon>Chitinophagales</taxon>
        <taxon>Chitinophagaceae</taxon>
        <taxon>Terrimonas</taxon>
    </lineage>
</organism>
<name>A0ABS9KNX8_9BACT</name>
<feature type="transmembrane region" description="Helical" evidence="1">
    <location>
        <begin position="41"/>
        <end position="60"/>
    </location>
</feature>
<proteinExistence type="predicted"/>
<protein>
    <submittedName>
        <fullName evidence="2">Uncharacterized protein</fullName>
    </submittedName>
</protein>
<accession>A0ABS9KNX8</accession>
<feature type="transmembrane region" description="Helical" evidence="1">
    <location>
        <begin position="72"/>
        <end position="91"/>
    </location>
</feature>
<reference evidence="2" key="1">
    <citation type="submission" date="2022-01" db="EMBL/GenBank/DDBJ databases">
        <authorList>
            <person name="Jo J.-H."/>
            <person name="Im W.-T."/>
        </authorList>
    </citation>
    <scope>NUCLEOTIDE SEQUENCE</scope>
    <source>
        <strain evidence="2">NA20</strain>
    </source>
</reference>
<comment type="caution">
    <text evidence="2">The sequence shown here is derived from an EMBL/GenBank/DDBJ whole genome shotgun (WGS) entry which is preliminary data.</text>
</comment>
<evidence type="ECO:0000313" key="3">
    <source>
        <dbReference type="Proteomes" id="UP001165367"/>
    </source>
</evidence>
<dbReference type="RefSeq" id="WP_237870018.1">
    <property type="nucleotide sequence ID" value="NZ_JAKLTR010000003.1"/>
</dbReference>
<dbReference type="Proteomes" id="UP001165367">
    <property type="component" value="Unassembled WGS sequence"/>
</dbReference>
<evidence type="ECO:0000256" key="1">
    <source>
        <dbReference type="SAM" id="Phobius"/>
    </source>
</evidence>